<evidence type="ECO:0000313" key="2">
    <source>
        <dbReference type="Proteomes" id="UP000029072"/>
    </source>
</evidence>
<dbReference type="STRING" id="1437609.BCAL_0151"/>
<name>A0A087ACQ6_9BIFI</name>
<protein>
    <submittedName>
        <fullName evidence="1">Uncharacterized protein</fullName>
    </submittedName>
</protein>
<dbReference type="OrthoDB" id="3242148at2"/>
<organism evidence="1 2">
    <name type="scientific">Bifidobacterium callitrichos DSM 23973</name>
    <dbReference type="NCBI Taxonomy" id="1437609"/>
    <lineage>
        <taxon>Bacteria</taxon>
        <taxon>Bacillati</taxon>
        <taxon>Actinomycetota</taxon>
        <taxon>Actinomycetes</taxon>
        <taxon>Bifidobacteriales</taxon>
        <taxon>Bifidobacteriaceae</taxon>
        <taxon>Bifidobacterium</taxon>
    </lineage>
</organism>
<comment type="caution">
    <text evidence="1">The sequence shown here is derived from an EMBL/GenBank/DDBJ whole genome shotgun (WGS) entry which is preliminary data.</text>
</comment>
<evidence type="ECO:0000313" key="1">
    <source>
        <dbReference type="EMBL" id="KFI56556.1"/>
    </source>
</evidence>
<proteinExistence type="predicted"/>
<dbReference type="RefSeq" id="WP_043167830.1">
    <property type="nucleotide sequence ID" value="NZ_JDUV01000040.1"/>
</dbReference>
<dbReference type="EMBL" id="JGYS01000001">
    <property type="protein sequence ID" value="KFI56556.1"/>
    <property type="molecule type" value="Genomic_DNA"/>
</dbReference>
<dbReference type="AlphaFoldDB" id="A0A087ACQ6"/>
<reference evidence="1 2" key="1">
    <citation type="submission" date="2014-03" db="EMBL/GenBank/DDBJ databases">
        <title>Genomics of Bifidobacteria.</title>
        <authorList>
            <person name="Ventura M."/>
            <person name="Milani C."/>
            <person name="Lugli G.A."/>
        </authorList>
    </citation>
    <scope>NUCLEOTIDE SEQUENCE [LARGE SCALE GENOMIC DNA]</scope>
    <source>
        <strain evidence="1 2">DSM 23973</strain>
    </source>
</reference>
<gene>
    <name evidence="1" type="ORF">BCAL_0151</name>
</gene>
<accession>A0A087ACQ6</accession>
<sequence>MARLSAGELRDLCGVPWNDLSESERRSVRRAKAKQYDEDLNSAAERLIEQLPRLSLDEAYTQAAQALKQAQPAHGDADASTMLDHLWREIPADRPEDDGFLADWPDDIIHLDGFNPNARWGSIAERLRTRPDRPMSVQDNLPYKTALSQRSALRCGARKGWTRGEYRVEIAPDHEHEGMYRLIAAYTGKGE</sequence>
<dbReference type="Proteomes" id="UP000029072">
    <property type="component" value="Unassembled WGS sequence"/>
</dbReference>